<accession>A0ABY2AS14</accession>
<sequence length="176" mass="20849">MLGKAISKRDAVTIVTMLETGLICYKHYMCWADERIMVEDDPDLWLIELAATKHTQTAINHLNSYAYSEPFEQFNSKSCSDDFVASQWVRYKRKEITWATFLRECGDYTDGNYAREDCEYFYLMLNEIEDTDFSEKVENKQSRMVCTRFDDVIQIITQKYNEFLPYLNKYRSSYGA</sequence>
<reference evidence="1 2" key="1">
    <citation type="submission" date="2019-02" db="EMBL/GenBank/DDBJ databases">
        <title>Corallincola luteus sp. nov., a marine bacterium isolated from surface sediment of Bohai Sea in China.</title>
        <authorList>
            <person name="Ren Q."/>
        </authorList>
    </citation>
    <scope>NUCLEOTIDE SEQUENCE [LARGE SCALE GENOMIC DNA]</scope>
    <source>
        <strain evidence="1 2">DASS28</strain>
    </source>
</reference>
<protein>
    <submittedName>
        <fullName evidence="1">Uncharacterized protein</fullName>
    </submittedName>
</protein>
<name>A0ABY2AS14_9GAMM</name>
<keyword evidence="2" id="KW-1185">Reference proteome</keyword>
<dbReference type="RefSeq" id="WP_131414260.1">
    <property type="nucleotide sequence ID" value="NZ_SJXE01000001.1"/>
</dbReference>
<evidence type="ECO:0000313" key="2">
    <source>
        <dbReference type="Proteomes" id="UP000292554"/>
    </source>
</evidence>
<organism evidence="1 2">
    <name type="scientific">Corallincola luteus</name>
    <dbReference type="NCBI Taxonomy" id="1775177"/>
    <lineage>
        <taxon>Bacteria</taxon>
        <taxon>Pseudomonadati</taxon>
        <taxon>Pseudomonadota</taxon>
        <taxon>Gammaproteobacteria</taxon>
        <taxon>Alteromonadales</taxon>
        <taxon>Psychromonadaceae</taxon>
        <taxon>Corallincola</taxon>
    </lineage>
</organism>
<proteinExistence type="predicted"/>
<dbReference type="EMBL" id="SJXE01000001">
    <property type="protein sequence ID" value="TCI04917.1"/>
    <property type="molecule type" value="Genomic_DNA"/>
</dbReference>
<gene>
    <name evidence="1" type="ORF">EZV61_02825</name>
</gene>
<comment type="caution">
    <text evidence="1">The sequence shown here is derived from an EMBL/GenBank/DDBJ whole genome shotgun (WGS) entry which is preliminary data.</text>
</comment>
<dbReference type="Proteomes" id="UP000292554">
    <property type="component" value="Unassembled WGS sequence"/>
</dbReference>
<evidence type="ECO:0000313" key="1">
    <source>
        <dbReference type="EMBL" id="TCI04917.1"/>
    </source>
</evidence>